<feature type="region of interest" description="Disordered" evidence="1">
    <location>
        <begin position="1"/>
        <end position="44"/>
    </location>
</feature>
<feature type="compositionally biased region" description="Basic and acidic residues" evidence="1">
    <location>
        <begin position="25"/>
        <end position="44"/>
    </location>
</feature>
<dbReference type="AlphaFoldDB" id="A0A371EEK2"/>
<dbReference type="EMBL" id="QJKJ01014365">
    <property type="protein sequence ID" value="RDX64473.1"/>
    <property type="molecule type" value="Genomic_DNA"/>
</dbReference>
<accession>A0A371EEK2</accession>
<feature type="non-terminal residue" evidence="2">
    <location>
        <position position="1"/>
    </location>
</feature>
<dbReference type="OrthoDB" id="1283342at2759"/>
<protein>
    <submittedName>
        <fullName evidence="2">Uncharacterized protein</fullName>
    </submittedName>
</protein>
<evidence type="ECO:0000256" key="1">
    <source>
        <dbReference type="SAM" id="MobiDB-lite"/>
    </source>
</evidence>
<sequence length="123" mass="13705">MVNDSVLNEDMRRNAQGSSSQCEILENKDKLGNSKEKDHGDDDRVTTATCDDLVILRDFESVNLVFDESTWIIDSGATLHNNHVKIAISISLTVGSGWKFDNSSNLDLEYDIQVCDILLLLDS</sequence>
<keyword evidence="3" id="KW-1185">Reference proteome</keyword>
<reference evidence="2" key="1">
    <citation type="submission" date="2018-05" db="EMBL/GenBank/DDBJ databases">
        <title>Draft genome of Mucuna pruriens seed.</title>
        <authorList>
            <person name="Nnadi N.E."/>
            <person name="Vos R."/>
            <person name="Hasami M.H."/>
            <person name="Devisetty U.K."/>
            <person name="Aguiy J.C."/>
        </authorList>
    </citation>
    <scope>NUCLEOTIDE SEQUENCE [LARGE SCALE GENOMIC DNA]</scope>
    <source>
        <strain evidence="2">JCA_2017</strain>
    </source>
</reference>
<proteinExistence type="predicted"/>
<dbReference type="Proteomes" id="UP000257109">
    <property type="component" value="Unassembled WGS sequence"/>
</dbReference>
<name>A0A371EEK2_MUCPR</name>
<comment type="caution">
    <text evidence="2">The sequence shown here is derived from an EMBL/GenBank/DDBJ whole genome shotgun (WGS) entry which is preliminary data.</text>
</comment>
<evidence type="ECO:0000313" key="2">
    <source>
        <dbReference type="EMBL" id="RDX64473.1"/>
    </source>
</evidence>
<evidence type="ECO:0000313" key="3">
    <source>
        <dbReference type="Proteomes" id="UP000257109"/>
    </source>
</evidence>
<gene>
    <name evidence="2" type="ORF">CR513_56976</name>
</gene>
<organism evidence="2 3">
    <name type="scientific">Mucuna pruriens</name>
    <name type="common">Velvet bean</name>
    <name type="synonym">Dolichos pruriens</name>
    <dbReference type="NCBI Taxonomy" id="157652"/>
    <lineage>
        <taxon>Eukaryota</taxon>
        <taxon>Viridiplantae</taxon>
        <taxon>Streptophyta</taxon>
        <taxon>Embryophyta</taxon>
        <taxon>Tracheophyta</taxon>
        <taxon>Spermatophyta</taxon>
        <taxon>Magnoliopsida</taxon>
        <taxon>eudicotyledons</taxon>
        <taxon>Gunneridae</taxon>
        <taxon>Pentapetalae</taxon>
        <taxon>rosids</taxon>
        <taxon>fabids</taxon>
        <taxon>Fabales</taxon>
        <taxon>Fabaceae</taxon>
        <taxon>Papilionoideae</taxon>
        <taxon>50 kb inversion clade</taxon>
        <taxon>NPAAA clade</taxon>
        <taxon>indigoferoid/millettioid clade</taxon>
        <taxon>Phaseoleae</taxon>
        <taxon>Mucuna</taxon>
    </lineage>
</organism>